<organism evidence="15 16">
    <name type="scientific">Gossypium barbadense</name>
    <name type="common">Sea Island cotton</name>
    <name type="synonym">Hibiscus barbadensis</name>
    <dbReference type="NCBI Taxonomy" id="3634"/>
    <lineage>
        <taxon>Eukaryota</taxon>
        <taxon>Viridiplantae</taxon>
        <taxon>Streptophyta</taxon>
        <taxon>Embryophyta</taxon>
        <taxon>Tracheophyta</taxon>
        <taxon>Spermatophyta</taxon>
        <taxon>Magnoliopsida</taxon>
        <taxon>eudicotyledons</taxon>
        <taxon>Gunneridae</taxon>
        <taxon>Pentapetalae</taxon>
        <taxon>rosids</taxon>
        <taxon>malvids</taxon>
        <taxon>Malvales</taxon>
        <taxon>Malvaceae</taxon>
        <taxon>Malvoideae</taxon>
        <taxon>Gossypium</taxon>
    </lineage>
</organism>
<dbReference type="Gene3D" id="3.90.199.10">
    <property type="entry name" value="Topoisomerase II, domain 5"/>
    <property type="match status" value="1"/>
</dbReference>
<proteinExistence type="inferred from homology"/>
<dbReference type="Proteomes" id="UP000327439">
    <property type="component" value="Chromosome D04"/>
</dbReference>
<sequence length="961" mass="105366">MNSLSSSPTPSISPSMSLSATLRVSSFLRHKLFLAPSRASALRRNVSHLRFLSSSPSRRTVHHPVKARRGGGQEDDGGLGNGSLTAVVKDGTGDGRDGRVLPFELHKEAMDSYMAYALSVLLGRALPDVRDGLKPVHRRILYAMHELGLSSRKPFKKCARVVGEVLGKFHPHGDNAVYDSMVRMAQDFSLRFPLIQGHGNFGSIDADPPAAMRYTECRLEALTEAILLADLEQDTVDFVPNFDSSQKEPSLLPARLPTLLLNGSSGIAVGMATNIPPHNLGELVDVLCALIHNPEASLQELLEYMPGPDFPTGGLIMGNLGILAAYRTGRGRIVVRGKADIELLDSKTKRSAVIIKEIPYQTNKSSLVEKIAELVENKTLEGINDIRDESDRSGMRVVIELKRGADPSIVLNNLYRLTALQSSFNCNMVGILDGQPKQMGLKELLQAFLEFRCSVVERRARYKLSQAQDRRHIVEGIVVGLDNLDRVIDIIKEAKGNAAASAGLKEEFNLSDKQAEAVLDINLRRLNLLERKKFVDESASLMEQISKLTELLSSRKNILQLIEQEALELKNKFSSPRRSILDDSDGGQLEDIDVIPNEEMLLAFSEKGYVKRMKPSTFNLQNRGTIGKSVGKLRVNDAMSDFIVCRSHDHVLYFSDRGIVYSAYAYKIPESSRTAAGTPLIQIISLSEGERITSIVPVTEFAEDQFLVMLTVNGYIKKVSLNYFSAIRSTGIIAIQLVPGDELKWVRCCTNDDLVAMASQNGMVILSSCDIIRALSRNTRGAIAMRLKEGDKMASMDIIPAPRHTDLDKAAEDSISYDKGGSGPWLLFVSENGYGKRVPLSSFKKSPLNRVGLIGYKFSSEDRLAAVFVVGFSLTEDGESDEQVVLVSQSGTVNRIKVRDISIQSRYARGVILMRLEHAGKIQSASLISASAEEAAELLPGMQSEEATTNAGTAEGISMSS</sequence>
<name>A0A5J5RQV0_GOSBA</name>
<dbReference type="InterPro" id="IPR013757">
    <property type="entry name" value="Topo_IIA_A_a_sf"/>
</dbReference>
<dbReference type="FunFam" id="3.90.199.10:FF:000001">
    <property type="entry name" value="DNA gyrase subunit A"/>
    <property type="match status" value="1"/>
</dbReference>
<feature type="domain" description="Topo IIA-type catalytic" evidence="14">
    <location>
        <begin position="126"/>
        <end position="594"/>
    </location>
</feature>
<dbReference type="CDD" id="cd00187">
    <property type="entry name" value="TOP4c"/>
    <property type="match status" value="1"/>
</dbReference>
<comment type="catalytic activity">
    <reaction evidence="1 12">
        <text>ATP-dependent breakage, passage and rejoining of double-stranded DNA.</text>
        <dbReference type="EC" id="5.6.2.2"/>
    </reaction>
</comment>
<evidence type="ECO:0000256" key="13">
    <source>
        <dbReference type="SAM" id="MobiDB-lite"/>
    </source>
</evidence>
<dbReference type="InterPro" id="IPR013760">
    <property type="entry name" value="Topo_IIA-like_dom_sf"/>
</dbReference>
<dbReference type="NCBIfam" id="NF004043">
    <property type="entry name" value="PRK05560.1"/>
    <property type="match status" value="1"/>
</dbReference>
<keyword evidence="6" id="KW-0547">Nucleotide-binding</keyword>
<protein>
    <recommendedName>
        <fullName evidence="11">DNA gyrase subunit A, chloroplastic/mitochondrial</fullName>
        <ecNumber evidence="5">5.6.2.2</ecNumber>
    </recommendedName>
</protein>
<dbReference type="Gene3D" id="2.120.10.90">
    <property type="entry name" value="DNA gyrase/topoisomerase IV, subunit A, C-terminal"/>
    <property type="match status" value="1"/>
</dbReference>
<keyword evidence="9 12" id="KW-0238">DNA-binding</keyword>
<dbReference type="Gene3D" id="3.30.1360.40">
    <property type="match status" value="1"/>
</dbReference>
<evidence type="ECO:0000256" key="2">
    <source>
        <dbReference type="ARBA" id="ARBA00004173"/>
    </source>
</evidence>
<dbReference type="SMART" id="SM00434">
    <property type="entry name" value="TOP4c"/>
    <property type="match status" value="1"/>
</dbReference>
<dbReference type="FunFam" id="1.10.268.10:FF:000001">
    <property type="entry name" value="DNA gyrase subunit A"/>
    <property type="match status" value="1"/>
</dbReference>
<feature type="compositionally biased region" description="Polar residues" evidence="13">
    <location>
        <begin position="945"/>
        <end position="961"/>
    </location>
</feature>
<feature type="region of interest" description="Disordered" evidence="13">
    <location>
        <begin position="940"/>
        <end position="961"/>
    </location>
</feature>
<evidence type="ECO:0000256" key="12">
    <source>
        <dbReference type="PROSITE-ProRule" id="PRU01384"/>
    </source>
</evidence>
<dbReference type="InterPro" id="IPR002205">
    <property type="entry name" value="Topo_IIA_dom_A"/>
</dbReference>
<feature type="region of interest" description="Disordered" evidence="13">
    <location>
        <begin position="53"/>
        <end position="91"/>
    </location>
</feature>
<evidence type="ECO:0000256" key="3">
    <source>
        <dbReference type="ARBA" id="ARBA00004229"/>
    </source>
</evidence>
<evidence type="ECO:0000256" key="9">
    <source>
        <dbReference type="ARBA" id="ARBA00023125"/>
    </source>
</evidence>
<dbReference type="Gene3D" id="1.10.268.10">
    <property type="entry name" value="Topoisomerase, domain 3"/>
    <property type="match status" value="1"/>
</dbReference>
<evidence type="ECO:0000256" key="10">
    <source>
        <dbReference type="ARBA" id="ARBA00023235"/>
    </source>
</evidence>
<dbReference type="EMBL" id="CM018218">
    <property type="protein sequence ID" value="KAB2033456.1"/>
    <property type="molecule type" value="Genomic_DNA"/>
</dbReference>
<dbReference type="NCBIfam" id="NF004044">
    <property type="entry name" value="PRK05561.1"/>
    <property type="match status" value="1"/>
</dbReference>
<feature type="active site" description="O-(5'-phospho-DNA)-tyrosine intermediate" evidence="12">
    <location>
        <position position="214"/>
    </location>
</feature>
<dbReference type="PANTHER" id="PTHR43493">
    <property type="entry name" value="DNA GYRASE/TOPOISOMERASE SUBUNIT A"/>
    <property type="match status" value="1"/>
</dbReference>
<keyword evidence="7" id="KW-0067">ATP-binding</keyword>
<dbReference type="FunFam" id="2.120.10.90:FF:000007">
    <property type="entry name" value="DNA gyrase subunit A"/>
    <property type="match status" value="1"/>
</dbReference>
<gene>
    <name evidence="15" type="ORF">ES319_D04G019300v1</name>
</gene>
<dbReference type="InterPro" id="IPR050220">
    <property type="entry name" value="Type_II_DNA_Topoisomerases"/>
</dbReference>
<dbReference type="GO" id="GO:0006265">
    <property type="term" value="P:DNA topological change"/>
    <property type="evidence" value="ECO:0007669"/>
    <property type="project" value="UniProtKB-UniRule"/>
</dbReference>
<evidence type="ECO:0000256" key="1">
    <source>
        <dbReference type="ARBA" id="ARBA00000185"/>
    </source>
</evidence>
<dbReference type="GO" id="GO:0005524">
    <property type="term" value="F:ATP binding"/>
    <property type="evidence" value="ECO:0007669"/>
    <property type="project" value="UniProtKB-KW"/>
</dbReference>
<dbReference type="InterPro" id="IPR035516">
    <property type="entry name" value="Gyrase/topoIV_suA_C"/>
</dbReference>
<keyword evidence="16" id="KW-1185">Reference proteome</keyword>
<keyword evidence="10 12" id="KW-0413">Isomerase</keyword>
<evidence type="ECO:0000313" key="16">
    <source>
        <dbReference type="Proteomes" id="UP000327439"/>
    </source>
</evidence>
<dbReference type="PANTHER" id="PTHR43493:SF5">
    <property type="entry name" value="DNA GYRASE SUBUNIT A, CHLOROPLASTIC_MITOCHONDRIAL"/>
    <property type="match status" value="1"/>
</dbReference>
<dbReference type="GO" id="GO:0003918">
    <property type="term" value="F:DNA topoisomerase type II (double strand cut, ATP-hydrolyzing) activity"/>
    <property type="evidence" value="ECO:0007669"/>
    <property type="project" value="UniProtKB-EC"/>
</dbReference>
<dbReference type="GO" id="GO:0009507">
    <property type="term" value="C:chloroplast"/>
    <property type="evidence" value="ECO:0007669"/>
    <property type="project" value="UniProtKB-SubCell"/>
</dbReference>
<evidence type="ECO:0000256" key="6">
    <source>
        <dbReference type="ARBA" id="ARBA00022741"/>
    </source>
</evidence>
<dbReference type="SUPFAM" id="SSF56719">
    <property type="entry name" value="Type II DNA topoisomerase"/>
    <property type="match status" value="1"/>
</dbReference>
<dbReference type="PROSITE" id="PS52040">
    <property type="entry name" value="TOPO_IIA"/>
    <property type="match status" value="1"/>
</dbReference>
<evidence type="ECO:0000256" key="8">
    <source>
        <dbReference type="ARBA" id="ARBA00023029"/>
    </source>
</evidence>
<dbReference type="OrthoDB" id="276498at2759"/>
<evidence type="ECO:0000256" key="11">
    <source>
        <dbReference type="ARBA" id="ARBA00074255"/>
    </source>
</evidence>
<dbReference type="GO" id="GO:0005739">
    <property type="term" value="C:mitochondrion"/>
    <property type="evidence" value="ECO:0007669"/>
    <property type="project" value="UniProtKB-SubCell"/>
</dbReference>
<dbReference type="Pfam" id="PF00521">
    <property type="entry name" value="DNA_topoisoIV"/>
    <property type="match status" value="1"/>
</dbReference>
<dbReference type="SUPFAM" id="SSF101904">
    <property type="entry name" value="GyrA/ParC C-terminal domain-like"/>
    <property type="match status" value="1"/>
</dbReference>
<dbReference type="GO" id="GO:0009330">
    <property type="term" value="C:DNA topoisomerase type II (double strand cut, ATP-hydrolyzing) complex"/>
    <property type="evidence" value="ECO:0007669"/>
    <property type="project" value="TreeGrafter"/>
</dbReference>
<dbReference type="AlphaFoldDB" id="A0A5J5RQV0"/>
<dbReference type="GO" id="GO:0005694">
    <property type="term" value="C:chromosome"/>
    <property type="evidence" value="ECO:0007669"/>
    <property type="project" value="InterPro"/>
</dbReference>
<dbReference type="InterPro" id="IPR005743">
    <property type="entry name" value="GyrA"/>
</dbReference>
<evidence type="ECO:0000259" key="14">
    <source>
        <dbReference type="PROSITE" id="PS52040"/>
    </source>
</evidence>
<dbReference type="Pfam" id="PF03989">
    <property type="entry name" value="DNA_gyraseA_C"/>
    <property type="match status" value="6"/>
</dbReference>
<dbReference type="InterPro" id="IPR006691">
    <property type="entry name" value="GyrA/parC_rep"/>
</dbReference>
<reference evidence="16" key="1">
    <citation type="journal article" date="2020" name="Nat. Genet.">
        <title>Genomic diversifications of five Gossypium allopolyploid species and their impact on cotton improvement.</title>
        <authorList>
            <person name="Chen Z.J."/>
            <person name="Sreedasyam A."/>
            <person name="Ando A."/>
            <person name="Song Q."/>
            <person name="De Santiago L.M."/>
            <person name="Hulse-Kemp A.M."/>
            <person name="Ding M."/>
            <person name="Ye W."/>
            <person name="Kirkbride R.C."/>
            <person name="Jenkins J."/>
            <person name="Plott C."/>
            <person name="Lovell J."/>
            <person name="Lin Y.M."/>
            <person name="Vaughn R."/>
            <person name="Liu B."/>
            <person name="Simpson S."/>
            <person name="Scheffler B.E."/>
            <person name="Wen L."/>
            <person name="Saski C.A."/>
            <person name="Grover C.E."/>
            <person name="Hu G."/>
            <person name="Conover J.L."/>
            <person name="Carlson J.W."/>
            <person name="Shu S."/>
            <person name="Boston L.B."/>
            <person name="Williams M."/>
            <person name="Peterson D.G."/>
            <person name="McGee K."/>
            <person name="Jones D.C."/>
            <person name="Wendel J.F."/>
            <person name="Stelly D.M."/>
            <person name="Grimwood J."/>
            <person name="Schmutz J."/>
        </authorList>
    </citation>
    <scope>NUCLEOTIDE SEQUENCE [LARGE SCALE GENOMIC DNA]</scope>
    <source>
        <strain evidence="16">cv. 3-79</strain>
    </source>
</reference>
<evidence type="ECO:0000256" key="5">
    <source>
        <dbReference type="ARBA" id="ARBA00012895"/>
    </source>
</evidence>
<keyword evidence="8 12" id="KW-0799">Topoisomerase</keyword>
<evidence type="ECO:0000256" key="4">
    <source>
        <dbReference type="ARBA" id="ARBA00008263"/>
    </source>
</evidence>
<comment type="subcellular location">
    <subcellularLocation>
        <location evidence="2">Mitochondrion</location>
    </subcellularLocation>
    <subcellularLocation>
        <location evidence="3">Plastid</location>
        <location evidence="3">Chloroplast</location>
    </subcellularLocation>
</comment>
<dbReference type="FunFam" id="3.30.1360.40:FF:000002">
    <property type="entry name" value="DNA gyrase subunit A"/>
    <property type="match status" value="1"/>
</dbReference>
<dbReference type="NCBIfam" id="TIGR01063">
    <property type="entry name" value="gyrA"/>
    <property type="match status" value="1"/>
</dbReference>
<dbReference type="EC" id="5.6.2.2" evidence="5"/>
<dbReference type="GO" id="GO:0003677">
    <property type="term" value="F:DNA binding"/>
    <property type="evidence" value="ECO:0007669"/>
    <property type="project" value="UniProtKB-UniRule"/>
</dbReference>
<comment type="similarity">
    <text evidence="4">Belongs to the type II topoisomerase GyrA/ParC subunit family.</text>
</comment>
<dbReference type="HAMAP" id="MF_01897">
    <property type="entry name" value="GyrA"/>
    <property type="match status" value="1"/>
</dbReference>
<dbReference type="InterPro" id="IPR013758">
    <property type="entry name" value="Topo_IIA_A/C_ab"/>
</dbReference>
<feature type="compositionally biased region" description="Basic residues" evidence="13">
    <location>
        <begin position="59"/>
        <end position="69"/>
    </location>
</feature>
<accession>A0A5J5RQV0</accession>
<evidence type="ECO:0000256" key="7">
    <source>
        <dbReference type="ARBA" id="ARBA00022840"/>
    </source>
</evidence>
<evidence type="ECO:0000313" key="15">
    <source>
        <dbReference type="EMBL" id="KAB2033456.1"/>
    </source>
</evidence>